<dbReference type="EMBL" id="KR296692">
    <property type="protein sequence ID" value="AKJ73817.1"/>
    <property type="molecule type" value="Genomic_DNA"/>
</dbReference>
<dbReference type="KEGG" id="vg:26683925"/>
<evidence type="ECO:0000313" key="2">
    <source>
        <dbReference type="Proteomes" id="UP000201337"/>
    </source>
</evidence>
<accession>A0A0N7C9Q9</accession>
<sequence>MEDFLYGNRVLEGDMIIRGRVKELTEFKGIKQTQITRAKLRKL</sequence>
<protein>
    <submittedName>
        <fullName evidence="1">Uncharacterized protein</fullName>
    </submittedName>
</protein>
<dbReference type="Proteomes" id="UP000201337">
    <property type="component" value="Segment"/>
</dbReference>
<proteinExistence type="predicted"/>
<keyword evidence="2" id="KW-1185">Reference proteome</keyword>
<reference evidence="1 2" key="1">
    <citation type="journal article" date="2016" name="Virus Genes">
        <title>Genomic characterization of Salmonella bacteriophages isolated from India.</title>
        <authorList>
            <person name="Karpe Y.A."/>
            <person name="Kanade G.D."/>
            <person name="Pingale K.D."/>
            <person name="Arankalle V.A."/>
            <person name="Banerjee K."/>
        </authorList>
    </citation>
    <scope>NUCLEOTIDE SEQUENCE [LARGE SCALE GENOMIC DNA]</scope>
</reference>
<organism evidence="1 2">
    <name type="scientific">Salmonella phage 38</name>
    <dbReference type="NCBI Taxonomy" id="1654891"/>
    <lineage>
        <taxon>Viruses</taxon>
        <taxon>Duplodnaviria</taxon>
        <taxon>Heunggongvirae</taxon>
        <taxon>Uroviricota</taxon>
        <taxon>Caudoviricetes</taxon>
        <taxon>Pantevenvirales</taxon>
        <taxon>Ackermannviridae</taxon>
        <taxon>Cvivirinae</taxon>
        <taxon>Kuttervirus</taxon>
        <taxon>Kuttervirus kv38</taxon>
    </lineage>
</organism>
<gene>
    <name evidence="1" type="ORF">SP38_215</name>
</gene>
<evidence type="ECO:0000313" key="1">
    <source>
        <dbReference type="EMBL" id="AKJ73817.1"/>
    </source>
</evidence>
<dbReference type="RefSeq" id="YP_009220959.1">
    <property type="nucleotide sequence ID" value="NC_029042.1"/>
</dbReference>
<dbReference type="GeneID" id="26683925"/>
<name>A0A0N7C9Q9_9CAUD</name>